<organism evidence="7 8">
    <name type="scientific">Geodia barretti</name>
    <name type="common">Barrett's horny sponge</name>
    <dbReference type="NCBI Taxonomy" id="519541"/>
    <lineage>
        <taxon>Eukaryota</taxon>
        <taxon>Metazoa</taxon>
        <taxon>Porifera</taxon>
        <taxon>Demospongiae</taxon>
        <taxon>Heteroscleromorpha</taxon>
        <taxon>Tetractinellida</taxon>
        <taxon>Astrophorina</taxon>
        <taxon>Geodiidae</taxon>
        <taxon>Geodia</taxon>
    </lineage>
</organism>
<feature type="domain" description="ZU5" evidence="6">
    <location>
        <begin position="1188"/>
        <end position="1323"/>
    </location>
</feature>
<evidence type="ECO:0000256" key="3">
    <source>
        <dbReference type="PROSITE-ProRule" id="PRU00023"/>
    </source>
</evidence>
<evidence type="ECO:0000256" key="5">
    <source>
        <dbReference type="SAM" id="MobiDB-lite"/>
    </source>
</evidence>
<dbReference type="PROSITE" id="PS50297">
    <property type="entry name" value="ANK_REP_REGION"/>
    <property type="match status" value="3"/>
</dbReference>
<feature type="compositionally biased region" description="Basic residues" evidence="5">
    <location>
        <begin position="78"/>
        <end position="97"/>
    </location>
</feature>
<dbReference type="Proteomes" id="UP001174909">
    <property type="component" value="Unassembled WGS sequence"/>
</dbReference>
<evidence type="ECO:0000256" key="4">
    <source>
        <dbReference type="SAM" id="Coils"/>
    </source>
</evidence>
<reference evidence="7" key="1">
    <citation type="submission" date="2023-03" db="EMBL/GenBank/DDBJ databases">
        <authorList>
            <person name="Steffen K."/>
            <person name="Cardenas P."/>
        </authorList>
    </citation>
    <scope>NUCLEOTIDE SEQUENCE</scope>
</reference>
<feature type="repeat" description="ANK" evidence="3">
    <location>
        <begin position="982"/>
        <end position="1014"/>
    </location>
</feature>
<feature type="compositionally biased region" description="Polar residues" evidence="5">
    <location>
        <begin position="98"/>
        <end position="114"/>
    </location>
</feature>
<dbReference type="SUPFAM" id="SSF57850">
    <property type="entry name" value="RING/U-box"/>
    <property type="match status" value="2"/>
</dbReference>
<feature type="repeat" description="ANK" evidence="3">
    <location>
        <begin position="1544"/>
        <end position="1576"/>
    </location>
</feature>
<evidence type="ECO:0000313" key="8">
    <source>
        <dbReference type="Proteomes" id="UP001174909"/>
    </source>
</evidence>
<sequence length="1781" mass="199987">MATGQFKQARESVSDREEAGFSTMDTSPDEVTHTPNVSTSSEEISVVPHTKEAAVAEDLRPRTPQPLGSGSVYFSNRSARKRRRKRAPWFKKAKRHPQSSNSPTTRQNYAQQAAKQHEESCSGQFMQARESVSDREEAGFSAMDASPDEVTHNPNGQVTARYVQAKIRKFKSHFKGIKKRFQESLENKNISVEEVIKVLKSLSADDDSDHKVYTESHLNVLEEAHNQSALIGQLDFNMDYLSFHLLEYLVTEFDLEDVKVLIEDYKSNLQQFRGKVPLYQFCEAQKGKRIKPMPDFREMVAELQWSPGSVMNLEVVEQFRQKYTTHYNLRCWSMVLARVDPGYNCFNCTWLIPASVVNILKGNVRRAVFEENFCSKLSIAGDCVYRKKGSGDSSHLIGPESSYLASSQSPEDDFLFVEDPSDDYFCPVTQYLLMEPCLTSCCGKHFSQEAVKKIKKAGKECPNCRSAKWTTMLNIHFQREVKELRVFCQAIECFWQGPLSELLYHNKTCHSSKAAESVKIEESTPSSSSKSQPQIGNRTVYEELEFIQKEVKVLQKKFSELKKECLECLKVRNVPIEHFVTTLKSLKVDDNIEGYTYFTESHIRAISQAVDHSEIFGALILNMNYFSHQLLDYFVTEFDLEGVKSEMEAYKSDLKVFCEKTPAILFCQAQPKLTIEPPPHFRTVISTFHKSDSLMLDNLEQFRTEYSYHHGLQNFTMTLAKAEVGSVAVTWFIPEAVVEKLLQESVPRKILTKYSITKLEIAGGCVYRLRTTQEMVAVTGTGSTESFEAAGVTVLGTTSLISQYKSRTDYPFVEQPSGYFCPCTKGLLLEPYLTSCCGQHLSQEAVARIKKEKGKCPLCKMIQWSTMLDKHYQHEVNSLLVFCHYKYRGCTWQGELSAFEYHINSCPMKDTPLMTELPPQIRLKDKTKSTMNKVSVAESIPDIPANKPDSTQLMEAVSSGKVNDVRVLLSEGADPNAFPPMIQFTPLMEACKTGDVKMAQLLLDNNADPNIGNDTGWSALMAAVYKRHDDIALRIIRAGAAPHIQDKNHTNALLLAIERHKHDTVVGALLDNVNSPSQLDIQDSYGATALMYACKKNNLKLVGRLLSMGANPSIANNDGETPVMIAKALGQEQIAQVIMEKSVSQYLNSTHIYLDLERETVEVEVEVTNEDVVAKKVVEDIQSTFDVIAEKTVIVTNGEQHVIWEGYGLRLYIPPDSLPEGCSHLKLSVNVGLSGEFHLPENGVLVSAVYSFSHDHIEDLRQPVTLEMEHCAAASALDNLSVVRANTNSNSFNYVPGGDFSSVKGYAVIKLHSFSRFTTFMRNIFQSLLPHFSNEIEYSANIYYTKMFYCRFDFEFFIIKNLSVLATVFKRDVDKYSDRMELCTCQVKVWCENEEVPKELFQKVIIKGAKQCNFLTVTSPTTCLTSEWQFTLTDGLNDLLLFRLEPALPSSPRSVDTTALFNVKPKFMADLSKELGDLTWSEIKSLAVQLEIDYNKLLKIEEQTNQATDRMHQALNIWLKKDPNASWEKVSVAESIPDIPANKPDSTQLMEAVSSGKVNDVRVLLSEGADPNAFPPMIQFTPLMEACKNGDVKMAQLLLDNNADPNIGNDNHTNALLLAIERHKHDTVVGALLDNVNSPSQLDIQDSDKYFTPVSKAESQPRETVEVEVEVTNEDVVAKKVVEDIQSTFDVIAEKTVIVTNGEQHVIWEGYGLRLYIPPDSLPEGCSHLKLSVNVGLSGELQLPENGVLVSAVYSFCHDPIEDLSSAGHSGNGALCCSKCS</sequence>
<dbReference type="EMBL" id="CASHTH010000174">
    <property type="protein sequence ID" value="CAI7993093.1"/>
    <property type="molecule type" value="Genomic_DNA"/>
</dbReference>
<dbReference type="PROSITE" id="PS51145">
    <property type="entry name" value="ZU5"/>
    <property type="match status" value="1"/>
</dbReference>
<feature type="compositionally biased region" description="Basic and acidic residues" evidence="5">
    <location>
        <begin position="49"/>
        <end position="61"/>
    </location>
</feature>
<proteinExistence type="predicted"/>
<dbReference type="PANTHER" id="PTHR24171">
    <property type="entry name" value="ANKYRIN REPEAT DOMAIN-CONTAINING PROTEIN 39-RELATED"/>
    <property type="match status" value="1"/>
</dbReference>
<evidence type="ECO:0000256" key="1">
    <source>
        <dbReference type="ARBA" id="ARBA00022737"/>
    </source>
</evidence>
<dbReference type="InterPro" id="IPR036770">
    <property type="entry name" value="Ankyrin_rpt-contain_sf"/>
</dbReference>
<dbReference type="PANTHER" id="PTHR24171:SF8">
    <property type="entry name" value="BRCA1-ASSOCIATED RING DOMAIN PROTEIN 1"/>
    <property type="match status" value="1"/>
</dbReference>
<comment type="caution">
    <text evidence="7">The sequence shown here is derived from an EMBL/GenBank/DDBJ whole genome shotgun (WGS) entry which is preliminary data.</text>
</comment>
<name>A0AA35QVL5_GEOBA</name>
<dbReference type="InterPro" id="IPR000906">
    <property type="entry name" value="ZU5_dom"/>
</dbReference>
<accession>A0AA35QVL5</accession>
<dbReference type="SUPFAM" id="SSF48403">
    <property type="entry name" value="Ankyrin repeat"/>
    <property type="match status" value="2"/>
</dbReference>
<feature type="compositionally biased region" description="Polar residues" evidence="5">
    <location>
        <begin position="33"/>
        <end position="43"/>
    </location>
</feature>
<dbReference type="Pfam" id="PF00791">
    <property type="entry name" value="ZU5"/>
    <property type="match status" value="1"/>
</dbReference>
<dbReference type="Pfam" id="PF12796">
    <property type="entry name" value="Ank_2"/>
    <property type="match status" value="3"/>
</dbReference>
<dbReference type="InterPro" id="IPR002110">
    <property type="entry name" value="Ankyrin_rpt"/>
</dbReference>
<keyword evidence="4" id="KW-0175">Coiled coil</keyword>
<evidence type="ECO:0000259" key="6">
    <source>
        <dbReference type="PROSITE" id="PS51145"/>
    </source>
</evidence>
<feature type="repeat" description="ANK" evidence="3">
    <location>
        <begin position="1578"/>
        <end position="1610"/>
    </location>
</feature>
<dbReference type="InterPro" id="IPR013083">
    <property type="entry name" value="Znf_RING/FYVE/PHD"/>
</dbReference>
<protein>
    <submittedName>
        <fullName evidence="7">Ankyrin repeat protein MM_0045</fullName>
    </submittedName>
</protein>
<dbReference type="PROSITE" id="PS50088">
    <property type="entry name" value="ANK_REPEAT"/>
    <property type="match status" value="5"/>
</dbReference>
<feature type="compositionally biased region" description="Basic and acidic residues" evidence="5">
    <location>
        <begin position="8"/>
        <end position="19"/>
    </location>
</feature>
<feature type="region of interest" description="Disordered" evidence="5">
    <location>
        <begin position="1"/>
        <end position="124"/>
    </location>
</feature>
<feature type="coiled-coil region" evidence="4">
    <location>
        <begin position="537"/>
        <end position="564"/>
    </location>
</feature>
<dbReference type="Gene3D" id="1.25.40.20">
    <property type="entry name" value="Ankyrin repeat-containing domain"/>
    <property type="match status" value="3"/>
</dbReference>
<feature type="repeat" description="ANK" evidence="3">
    <location>
        <begin position="948"/>
        <end position="980"/>
    </location>
</feature>
<feature type="repeat" description="ANK" evidence="3">
    <location>
        <begin position="1085"/>
        <end position="1117"/>
    </location>
</feature>
<dbReference type="GO" id="GO:0004842">
    <property type="term" value="F:ubiquitin-protein transferase activity"/>
    <property type="evidence" value="ECO:0007669"/>
    <property type="project" value="TreeGrafter"/>
</dbReference>
<dbReference type="Gene3D" id="3.30.40.10">
    <property type="entry name" value="Zinc/RING finger domain, C3HC4 (zinc finger)"/>
    <property type="match status" value="2"/>
</dbReference>
<evidence type="ECO:0000256" key="2">
    <source>
        <dbReference type="ARBA" id="ARBA00023043"/>
    </source>
</evidence>
<dbReference type="GO" id="GO:0085020">
    <property type="term" value="P:protein K6-linked ubiquitination"/>
    <property type="evidence" value="ECO:0007669"/>
    <property type="project" value="TreeGrafter"/>
</dbReference>
<keyword evidence="2 3" id="KW-0040">ANK repeat</keyword>
<feature type="compositionally biased region" description="Polar residues" evidence="5">
    <location>
        <begin position="66"/>
        <end position="76"/>
    </location>
</feature>
<dbReference type="Gene3D" id="2.60.220.30">
    <property type="match status" value="1"/>
</dbReference>
<gene>
    <name evidence="7" type="ORF">GBAR_LOCUS1184</name>
</gene>
<dbReference type="SMART" id="SM00248">
    <property type="entry name" value="ANK"/>
    <property type="match status" value="9"/>
</dbReference>
<evidence type="ECO:0000313" key="7">
    <source>
        <dbReference type="EMBL" id="CAI7993093.1"/>
    </source>
</evidence>
<keyword evidence="8" id="KW-1185">Reference proteome</keyword>
<keyword evidence="1" id="KW-0677">Repeat</keyword>